<keyword evidence="2" id="KW-0812">Transmembrane</keyword>
<keyword evidence="4" id="KW-1185">Reference proteome</keyword>
<sequence>MEPIQRHTYSSHTPTGTAPSSPLSLPPLLADEEPSPVSTSSPLDTPFSSPVAHTATIVSSHSELSSLAHMPTPPLGSSSDDYSPRQGFPLLPPHHPLRKKLFTSYERDAPSPPSTPKGHPLESRSAFPFSKAKMLHPISNPYRGVKQSYSSTLTYLLRVPRRLRPALLIGFCLATFALVFLGRAWSEAGQLDAVVQRNKMLGRRFIEVEGLVGINDRRKQAVLSDVDAEEAVHSAFSTSHSTASLSFESHSEELAALISFVTSTTANALPHDMDPTRPLDPHVVLDFDPSRPDAREDLELLQAEINIIYPVVLLGKMRDPWQREVKKMLAEYKITPAPLVIDVDQRRDHGVFIPLLQRLLGTRELPQLLLQGHSLGSYHEVLEMREKGTLRQVLESSGAVSVRDAKKKKKGVRERERIENERILGPAPILDDTAEGHTHDEE</sequence>
<dbReference type="OrthoDB" id="423313at2759"/>
<feature type="compositionally biased region" description="Polar residues" evidence="1">
    <location>
        <begin position="37"/>
        <end position="48"/>
    </location>
</feature>
<dbReference type="InterPro" id="IPR036249">
    <property type="entry name" value="Thioredoxin-like_sf"/>
</dbReference>
<dbReference type="Gene3D" id="3.40.30.10">
    <property type="entry name" value="Glutaredoxin"/>
    <property type="match status" value="1"/>
</dbReference>
<feature type="compositionally biased region" description="Polar residues" evidence="1">
    <location>
        <begin position="7"/>
        <end position="17"/>
    </location>
</feature>
<dbReference type="EMBL" id="MCFC01000040">
    <property type="protein sequence ID" value="ORY27169.1"/>
    <property type="molecule type" value="Genomic_DNA"/>
</dbReference>
<organism evidence="3 4">
    <name type="scientific">Naematelia encephala</name>
    <dbReference type="NCBI Taxonomy" id="71784"/>
    <lineage>
        <taxon>Eukaryota</taxon>
        <taxon>Fungi</taxon>
        <taxon>Dikarya</taxon>
        <taxon>Basidiomycota</taxon>
        <taxon>Agaricomycotina</taxon>
        <taxon>Tremellomycetes</taxon>
        <taxon>Tremellales</taxon>
        <taxon>Naemateliaceae</taxon>
        <taxon>Naematelia</taxon>
    </lineage>
</organism>
<feature type="transmembrane region" description="Helical" evidence="2">
    <location>
        <begin position="166"/>
        <end position="185"/>
    </location>
</feature>
<protein>
    <submittedName>
        <fullName evidence="3">Uncharacterized protein</fullName>
    </submittedName>
</protein>
<dbReference type="GO" id="GO:0000324">
    <property type="term" value="C:fungal-type vacuole"/>
    <property type="evidence" value="ECO:0007669"/>
    <property type="project" value="TreeGrafter"/>
</dbReference>
<comment type="caution">
    <text evidence="3">The sequence shown here is derived from an EMBL/GenBank/DDBJ whole genome shotgun (WGS) entry which is preliminary data.</text>
</comment>
<dbReference type="GO" id="GO:0005796">
    <property type="term" value="C:Golgi lumen"/>
    <property type="evidence" value="ECO:0007669"/>
    <property type="project" value="TreeGrafter"/>
</dbReference>
<dbReference type="GO" id="GO:0015038">
    <property type="term" value="F:glutathione disulfide oxidoreductase activity"/>
    <property type="evidence" value="ECO:0007669"/>
    <property type="project" value="TreeGrafter"/>
</dbReference>
<dbReference type="STRING" id="71784.A0A1Y2AX62"/>
<gene>
    <name evidence="3" type="ORF">BCR39DRAFT_538708</name>
</gene>
<feature type="compositionally biased region" description="Polar residues" evidence="1">
    <location>
        <begin position="56"/>
        <end position="65"/>
    </location>
</feature>
<dbReference type="SUPFAM" id="SSF52833">
    <property type="entry name" value="Thioredoxin-like"/>
    <property type="match status" value="1"/>
</dbReference>
<dbReference type="AlphaFoldDB" id="A0A1Y2AX62"/>
<accession>A0A1Y2AX62</accession>
<feature type="compositionally biased region" description="Basic and acidic residues" evidence="1">
    <location>
        <begin position="413"/>
        <end position="422"/>
    </location>
</feature>
<feature type="region of interest" description="Disordered" evidence="1">
    <location>
        <begin position="1"/>
        <end position="94"/>
    </location>
</feature>
<feature type="region of interest" description="Disordered" evidence="1">
    <location>
        <begin position="404"/>
        <end position="442"/>
    </location>
</feature>
<evidence type="ECO:0000313" key="4">
    <source>
        <dbReference type="Proteomes" id="UP000193986"/>
    </source>
</evidence>
<dbReference type="InParanoid" id="A0A1Y2AX62"/>
<evidence type="ECO:0000256" key="2">
    <source>
        <dbReference type="SAM" id="Phobius"/>
    </source>
</evidence>
<evidence type="ECO:0000256" key="1">
    <source>
        <dbReference type="SAM" id="MobiDB-lite"/>
    </source>
</evidence>
<keyword evidence="2" id="KW-1133">Transmembrane helix</keyword>
<dbReference type="PANTHER" id="PTHR45694:SF5">
    <property type="entry name" value="GLUTAREDOXIN 2"/>
    <property type="match status" value="1"/>
</dbReference>
<reference evidence="3 4" key="1">
    <citation type="submission" date="2016-07" db="EMBL/GenBank/DDBJ databases">
        <title>Pervasive Adenine N6-methylation of Active Genes in Fungi.</title>
        <authorList>
            <consortium name="DOE Joint Genome Institute"/>
            <person name="Mondo S.J."/>
            <person name="Dannebaum R.O."/>
            <person name="Kuo R.C."/>
            <person name="Labutti K."/>
            <person name="Haridas S."/>
            <person name="Kuo A."/>
            <person name="Salamov A."/>
            <person name="Ahrendt S.R."/>
            <person name="Lipzen A."/>
            <person name="Sullivan W."/>
            <person name="Andreopoulos W.B."/>
            <person name="Clum A."/>
            <person name="Lindquist E."/>
            <person name="Daum C."/>
            <person name="Ramamoorthy G.K."/>
            <person name="Gryganskyi A."/>
            <person name="Culley D."/>
            <person name="Magnuson J.K."/>
            <person name="James T.Y."/>
            <person name="O'Malley M.A."/>
            <person name="Stajich J.E."/>
            <person name="Spatafora J.W."/>
            <person name="Visel A."/>
            <person name="Grigoriev I.V."/>
        </authorList>
    </citation>
    <scope>NUCLEOTIDE SEQUENCE [LARGE SCALE GENOMIC DNA]</scope>
    <source>
        <strain evidence="3 4">68-887.2</strain>
    </source>
</reference>
<dbReference type="GO" id="GO:0034599">
    <property type="term" value="P:cellular response to oxidative stress"/>
    <property type="evidence" value="ECO:0007669"/>
    <property type="project" value="TreeGrafter"/>
</dbReference>
<dbReference type="GO" id="GO:0005801">
    <property type="term" value="C:cis-Golgi network"/>
    <property type="evidence" value="ECO:0007669"/>
    <property type="project" value="TreeGrafter"/>
</dbReference>
<dbReference type="PROSITE" id="PS51354">
    <property type="entry name" value="GLUTAREDOXIN_2"/>
    <property type="match status" value="1"/>
</dbReference>
<keyword evidence="2" id="KW-0472">Membrane</keyword>
<evidence type="ECO:0000313" key="3">
    <source>
        <dbReference type="EMBL" id="ORY27169.1"/>
    </source>
</evidence>
<proteinExistence type="predicted"/>
<dbReference type="Proteomes" id="UP000193986">
    <property type="component" value="Unassembled WGS sequence"/>
</dbReference>
<feature type="compositionally biased region" description="Low complexity" evidence="1">
    <location>
        <begin position="18"/>
        <end position="29"/>
    </location>
</feature>
<name>A0A1Y2AX62_9TREE</name>
<dbReference type="PANTHER" id="PTHR45694">
    <property type="entry name" value="GLUTAREDOXIN 2"/>
    <property type="match status" value="1"/>
</dbReference>